<feature type="domain" description="Lyase N-terminal" evidence="4">
    <location>
        <begin position="33"/>
        <end position="203"/>
    </location>
</feature>
<evidence type="ECO:0000313" key="6">
    <source>
        <dbReference type="EMBL" id="VGO19065.1"/>
    </source>
</evidence>
<dbReference type="InterPro" id="IPR008979">
    <property type="entry name" value="Galactose-bd-like_sf"/>
</dbReference>
<dbReference type="RefSeq" id="WP_136060495.1">
    <property type="nucleotide sequence ID" value="NZ_CAAHFH010000001.1"/>
</dbReference>
<protein>
    <submittedName>
        <fullName evidence="6">Chondroitin sulfate ABC endolyase</fullName>
    </submittedName>
</protein>
<organism evidence="6 7">
    <name type="scientific">Pontiella sulfatireligans</name>
    <dbReference type="NCBI Taxonomy" id="2750658"/>
    <lineage>
        <taxon>Bacteria</taxon>
        <taxon>Pseudomonadati</taxon>
        <taxon>Kiritimatiellota</taxon>
        <taxon>Kiritimatiellia</taxon>
        <taxon>Kiritimatiellales</taxon>
        <taxon>Pontiellaceae</taxon>
        <taxon>Pontiella</taxon>
    </lineage>
</organism>
<dbReference type="GO" id="GO:0005576">
    <property type="term" value="C:extracellular region"/>
    <property type="evidence" value="ECO:0007669"/>
    <property type="project" value="InterPro"/>
</dbReference>
<accession>A0A6C2UFY1</accession>
<dbReference type="EMBL" id="CAAHFH010000001">
    <property type="protein sequence ID" value="VGO19065.1"/>
    <property type="molecule type" value="Genomic_DNA"/>
</dbReference>
<dbReference type="PANTHER" id="PTHR37322">
    <property type="match status" value="1"/>
</dbReference>
<dbReference type="InterPro" id="IPR008929">
    <property type="entry name" value="Chondroitin_lyas"/>
</dbReference>
<dbReference type="GO" id="GO:0030246">
    <property type="term" value="F:carbohydrate binding"/>
    <property type="evidence" value="ECO:0007669"/>
    <property type="project" value="InterPro"/>
</dbReference>
<proteinExistence type="inferred from homology"/>
<keyword evidence="2 6" id="KW-0456">Lyase</keyword>
<dbReference type="InterPro" id="IPR015176">
    <property type="entry name" value="Lyase_N"/>
</dbReference>
<feature type="domain" description="Lyase catalytic" evidence="5">
    <location>
        <begin position="302"/>
        <end position="573"/>
    </location>
</feature>
<dbReference type="Pfam" id="PF02278">
    <property type="entry name" value="Lyase_8"/>
    <property type="match status" value="1"/>
</dbReference>
<comment type="similarity">
    <text evidence="1">Belongs to the polysaccharide lyase 8 family.</text>
</comment>
<keyword evidence="7" id="KW-1185">Reference proteome</keyword>
<sequence length="1025" mass="114041">MKLTNTLYLAVLIGLLGRQDAGASSRPMDLLRATSFERAADLDHFQAEEPSAVEMSRLHSQFGMQSLCWKCDSANVLVAKNIRPLSGSDGQAGEAKSHFLSSPTFVFSIYNPEAQVEPLRVEFGDGDGFPIHFDFQLNFTGWRTAWVPFYEMEGAVPEAGAGVQFSTMRFIAPASTSKLFLDDIIFASYLDNRLAYPDFQVPFIKKNRITKLSGGMWVPKQVNLDLLAQAASKRVAPEIQAEMDLIYDRLFNNSMGGKVKSRSPSYFQEKFSDLGIGDRGMPLRYVKQVSDVCYDLIFDGTPEYLDMRSFGTLLLELARSYHSCDQSADKALLEKLFITAMQYSLEQGWQTGSVHGTFHHIGYWMKNFDTALFLMRDVLMENNLLESVGDAMQWRLNLGEVFVSAEKLRANIDYYNTQATFCLMSVFMESDTGRQATLLEAYARSLTSTLAMTGESGMFKEDGTVWHHKGHYPAYGNGAFAKLPDILQAFSGTSFRIGTAGHANLKKAMMAATIYSNPTCWGLGQAGRHPLGGNIDGLSKAYLQLARSGSPDGTERLDREVAAAYLRIWGEPKDAKTRQLFAQQAITKVDAPSGHWTFPYAAMSVHRRADWSVNLKGYNQYVWASEIYVLNNRYGRYQSNGLVQIMPNKSKRESGYVEQGWDWNHPPGATTIELPYEELEPKKDLVMFKSAETFAGGCALDGDGVWAMKLNEADGFTVDPVKEEMSFPGKLKARKSVHCFRDRLLCLGSNIESVDREHPVHTTLFQAFLESPANELQISGEPSISEFPYRTEIKNGKSTWIIDPIGNAYRMLEPSRLLVAKREQTAPHNRYSIWTGKDNNLKGDRIQSGDFAIAWIDHGVAPQGEGYAYLVYPQVGSVNIETLEERFGSDAALQIERKDDRGHIVSDPALKLTSYACFEGGILDDALLKSVSIPCFVMAKEDGNQLSLAVSNPDLNAPLGDKTGWFSGDLEMSTVVLVLEGSWGGLASDKVKFVQQGTQTELTVDCMHGLPTTVALARHEINNKK</sequence>
<dbReference type="InterPro" id="IPR039174">
    <property type="entry name" value="Chondroitin_ABC_lyase"/>
</dbReference>
<dbReference type="Pfam" id="PF09092">
    <property type="entry name" value="Lyase_N"/>
    <property type="match status" value="1"/>
</dbReference>
<dbReference type="SUPFAM" id="SSF49785">
    <property type="entry name" value="Galactose-binding domain-like"/>
    <property type="match status" value="1"/>
</dbReference>
<dbReference type="SUPFAM" id="SSF48230">
    <property type="entry name" value="Chondroitin AC/alginate lyase"/>
    <property type="match status" value="1"/>
</dbReference>
<dbReference type="InterPro" id="IPR003159">
    <property type="entry name" value="Lyase_8_central_dom"/>
</dbReference>
<dbReference type="InterPro" id="IPR015177">
    <property type="entry name" value="Lyase_catalyt"/>
</dbReference>
<dbReference type="Proteomes" id="UP000346198">
    <property type="component" value="Unassembled WGS sequence"/>
</dbReference>
<dbReference type="PANTHER" id="PTHR37322:SF3">
    <property type="entry name" value="CHONDROITIN SULFATE ABC EXOLYASE"/>
    <property type="match status" value="1"/>
</dbReference>
<dbReference type="InterPro" id="IPR011013">
    <property type="entry name" value="Gal_mutarotase_sf_dom"/>
</dbReference>
<dbReference type="InterPro" id="IPR014718">
    <property type="entry name" value="GH-type_carb-bd"/>
</dbReference>
<dbReference type="Gene3D" id="1.50.10.100">
    <property type="entry name" value="Chondroitin AC/alginate lyase"/>
    <property type="match status" value="1"/>
</dbReference>
<dbReference type="GO" id="GO:0005975">
    <property type="term" value="P:carbohydrate metabolic process"/>
    <property type="evidence" value="ECO:0007669"/>
    <property type="project" value="InterPro"/>
</dbReference>
<reference evidence="6 7" key="1">
    <citation type="submission" date="2019-04" db="EMBL/GenBank/DDBJ databases">
        <authorList>
            <person name="Van Vliet M D."/>
        </authorList>
    </citation>
    <scope>NUCLEOTIDE SEQUENCE [LARGE SCALE GENOMIC DNA]</scope>
    <source>
        <strain evidence="6 7">F21</strain>
    </source>
</reference>
<name>A0A6C2UFY1_9BACT</name>
<dbReference type="GO" id="GO:0006027">
    <property type="term" value="P:glycosaminoglycan catabolic process"/>
    <property type="evidence" value="ECO:0007669"/>
    <property type="project" value="InterPro"/>
</dbReference>
<evidence type="ECO:0000256" key="2">
    <source>
        <dbReference type="ARBA" id="ARBA00023239"/>
    </source>
</evidence>
<dbReference type="Gene3D" id="2.60.220.10">
    <property type="entry name" value="Polysaccharide lyase family 8-like, C-terminal"/>
    <property type="match status" value="1"/>
</dbReference>
<dbReference type="InterPro" id="IPR011071">
    <property type="entry name" value="Lyase_8-like_C"/>
</dbReference>
<evidence type="ECO:0000256" key="1">
    <source>
        <dbReference type="ARBA" id="ARBA00006699"/>
    </source>
</evidence>
<dbReference type="SUPFAM" id="SSF74650">
    <property type="entry name" value="Galactose mutarotase-like"/>
    <property type="match status" value="1"/>
</dbReference>
<dbReference type="AlphaFoldDB" id="A0A6C2UFY1"/>
<dbReference type="SUPFAM" id="SSF49863">
    <property type="entry name" value="Hyaluronate lyase-like, C-terminal domain"/>
    <property type="match status" value="1"/>
</dbReference>
<dbReference type="Gene3D" id="2.60.120.430">
    <property type="entry name" value="Galactose-binding lectin"/>
    <property type="match status" value="1"/>
</dbReference>
<dbReference type="Pfam" id="PF09093">
    <property type="entry name" value="Lyase_catalyt"/>
    <property type="match status" value="1"/>
</dbReference>
<dbReference type="GO" id="GO:0016837">
    <property type="term" value="F:carbon-oxygen lyase activity, acting on polysaccharides"/>
    <property type="evidence" value="ECO:0007669"/>
    <property type="project" value="UniProtKB-ARBA"/>
</dbReference>
<dbReference type="Gene3D" id="2.70.98.10">
    <property type="match status" value="1"/>
</dbReference>
<feature type="domain" description="Polysaccharide lyase family 8 central" evidence="3">
    <location>
        <begin position="597"/>
        <end position="875"/>
    </location>
</feature>
<evidence type="ECO:0000313" key="7">
    <source>
        <dbReference type="Proteomes" id="UP000346198"/>
    </source>
</evidence>
<evidence type="ECO:0000259" key="4">
    <source>
        <dbReference type="Pfam" id="PF09092"/>
    </source>
</evidence>
<gene>
    <name evidence="6" type="ORF">SCARR_01121</name>
</gene>
<evidence type="ECO:0000259" key="5">
    <source>
        <dbReference type="Pfam" id="PF09093"/>
    </source>
</evidence>
<evidence type="ECO:0000259" key="3">
    <source>
        <dbReference type="Pfam" id="PF02278"/>
    </source>
</evidence>